<feature type="compositionally biased region" description="Pro residues" evidence="4">
    <location>
        <begin position="352"/>
        <end position="361"/>
    </location>
</feature>
<evidence type="ECO:0000256" key="1">
    <source>
        <dbReference type="ARBA" id="ARBA00022737"/>
    </source>
</evidence>
<feature type="region of interest" description="Disordered" evidence="4">
    <location>
        <begin position="344"/>
        <end position="416"/>
    </location>
</feature>
<keyword evidence="2" id="KW-0326">Glycosidase</keyword>
<feature type="compositionally biased region" description="Low complexity" evidence="4">
    <location>
        <begin position="369"/>
        <end position="400"/>
    </location>
</feature>
<dbReference type="Gene3D" id="2.60.40.10">
    <property type="entry name" value="Immunoglobulins"/>
    <property type="match status" value="4"/>
</dbReference>
<feature type="region of interest" description="Disordered" evidence="4">
    <location>
        <begin position="483"/>
        <end position="506"/>
    </location>
</feature>
<keyword evidence="2" id="KW-0378">Hydrolase</keyword>
<name>A0ABP9RYI6_9ACTN</name>
<protein>
    <recommendedName>
        <fullName evidence="5">Fibronectin type-III domain-containing protein</fullName>
    </recommendedName>
</protein>
<dbReference type="PANTHER" id="PTHR13817:SF166">
    <property type="entry name" value="NEURONAL IGCAM-RELATED"/>
    <property type="match status" value="1"/>
</dbReference>
<dbReference type="EMBL" id="BAABJQ010000011">
    <property type="protein sequence ID" value="GAA5188708.1"/>
    <property type="molecule type" value="Genomic_DNA"/>
</dbReference>
<accession>A0ABP9RYI6</accession>
<evidence type="ECO:0000256" key="3">
    <source>
        <dbReference type="ARBA" id="ARBA00023326"/>
    </source>
</evidence>
<sequence length="873" mass="88181">MVLAAACVTLFGLGAFDRAVATYDPTAWLFSQSKGELGRVNGDTARVDTRVKVQGTIGHKVEVSQTDQYLIVRDDDTGMVSSLDLATLQIAASLATPPGAGVRVLVHGKTAFVLDEVHGQVRQVDPTTLKPVGAVLNLSPGMVDGGFDSDGKLWLALTTQGTVVSLTPGAKAGDPPTVQTQSVAQPGHDLQLSVLDKGAAVLDETADQLVTVRGNQITRTALNLTGPGFLASQDGGGSVAVTVPGSRQVDGVTPPTVSQFSVPGNGNTLSPAVSFAGWYYVPDKSANLVYVLDQTGALTNKIQFPAGSGDLQLQIQGDHLYINAPSGGTAVVVDKSHKASTVNKYPGGVLGAPPPLAPPTVTPTKGAPSSGHSSSKSHQPGSSGHSNSSNPGSDQGSSSSPQPPQAGPPGAPTSVVASAGNASARLSWGAAPSDGSPIQKYVVSGGGQNLTFGADQRAASISNLTNGQTYTFSVYAVNAKGNGPTAQSNPVVPTNEVPSPPTSVAAEAKSDGSVSVSWPAGNGQGHKVASYQVTANGPGGPAQTWQVDGTKTSLTTPAGALSYGTQYAFTVSTVNDAGASSKASPMSPSVVPYGKPDAPGSITVAPNGKAGQLLVRWSAAATNGRALTGYEVYYNGTSKTVSGSTTSLTLTGLGNGKSVSVQVAAINDAGTSAKGPAKAAATIAAPAVTIGTITPGYNQLKVAFTVNDGGDTATCSVSLSNGGGTKSGSCTSLTVAGLAPGVSYTATVSAKNVAGTGTRSKSAKTTVLKGTVTCINPPGDTYCTTIGIYNHPAQQTQYTVKTSPNGTRYQAYCQIAGGVNKQTSNTTTVNSAQYNKNKKSTKWVKISTSAEYIPYAWFNLDGGDDLSLLPSCS</sequence>
<proteinExistence type="predicted"/>
<keyword evidence="7" id="KW-1185">Reference proteome</keyword>
<reference evidence="7" key="1">
    <citation type="journal article" date="2019" name="Int. J. Syst. Evol. Microbiol.">
        <title>The Global Catalogue of Microorganisms (GCM) 10K type strain sequencing project: providing services to taxonomists for standard genome sequencing and annotation.</title>
        <authorList>
            <consortium name="The Broad Institute Genomics Platform"/>
            <consortium name="The Broad Institute Genome Sequencing Center for Infectious Disease"/>
            <person name="Wu L."/>
            <person name="Ma J."/>
        </authorList>
    </citation>
    <scope>NUCLEOTIDE SEQUENCE [LARGE SCALE GENOMIC DNA]</scope>
    <source>
        <strain evidence="7">JCM 18304</strain>
    </source>
</reference>
<dbReference type="SUPFAM" id="SSF51004">
    <property type="entry name" value="C-terminal (heme d1) domain of cytochrome cd1-nitrite reductase"/>
    <property type="match status" value="1"/>
</dbReference>
<dbReference type="CDD" id="cd00063">
    <property type="entry name" value="FN3"/>
    <property type="match status" value="3"/>
</dbReference>
<feature type="domain" description="Fibronectin type-III" evidence="5">
    <location>
        <begin position="598"/>
        <end position="687"/>
    </location>
</feature>
<dbReference type="SMART" id="SM00060">
    <property type="entry name" value="FN3"/>
    <property type="match status" value="4"/>
</dbReference>
<dbReference type="InterPro" id="IPR013783">
    <property type="entry name" value="Ig-like_fold"/>
</dbReference>
<dbReference type="InterPro" id="IPR003961">
    <property type="entry name" value="FN3_dom"/>
</dbReference>
<keyword evidence="3" id="KW-0624">Polysaccharide degradation</keyword>
<dbReference type="InterPro" id="IPR036116">
    <property type="entry name" value="FN3_sf"/>
</dbReference>
<keyword evidence="1" id="KW-0677">Repeat</keyword>
<evidence type="ECO:0000256" key="2">
    <source>
        <dbReference type="ARBA" id="ARBA00023295"/>
    </source>
</evidence>
<dbReference type="InterPro" id="IPR015943">
    <property type="entry name" value="WD40/YVTN_repeat-like_dom_sf"/>
</dbReference>
<dbReference type="RefSeq" id="WP_345631612.1">
    <property type="nucleotide sequence ID" value="NZ_BAABJQ010000011.1"/>
</dbReference>
<gene>
    <name evidence="6" type="ORF">GCM10023322_39990</name>
</gene>
<dbReference type="Proteomes" id="UP001501570">
    <property type="component" value="Unassembled WGS sequence"/>
</dbReference>
<feature type="compositionally biased region" description="Pro residues" evidence="4">
    <location>
        <begin position="401"/>
        <end position="411"/>
    </location>
</feature>
<feature type="domain" description="Fibronectin type-III" evidence="5">
    <location>
        <begin position="500"/>
        <end position="597"/>
    </location>
</feature>
<evidence type="ECO:0000256" key="4">
    <source>
        <dbReference type="SAM" id="MobiDB-lite"/>
    </source>
</evidence>
<keyword evidence="3" id="KW-0119">Carbohydrate metabolism</keyword>
<dbReference type="InterPro" id="IPR050964">
    <property type="entry name" value="Striated_Muscle_Regulatory"/>
</dbReference>
<dbReference type="Pfam" id="PF00041">
    <property type="entry name" value="fn3"/>
    <property type="match status" value="3"/>
</dbReference>
<dbReference type="Gene3D" id="2.130.10.10">
    <property type="entry name" value="YVTN repeat-like/Quinoprotein amine dehydrogenase"/>
    <property type="match status" value="1"/>
</dbReference>
<dbReference type="PROSITE" id="PS50853">
    <property type="entry name" value="FN3"/>
    <property type="match status" value="3"/>
</dbReference>
<comment type="caution">
    <text evidence="6">The sequence shown here is derived from an EMBL/GenBank/DDBJ whole genome shotgun (WGS) entry which is preliminary data.</text>
</comment>
<evidence type="ECO:0000259" key="5">
    <source>
        <dbReference type="PROSITE" id="PS50853"/>
    </source>
</evidence>
<evidence type="ECO:0000313" key="6">
    <source>
        <dbReference type="EMBL" id="GAA5188708.1"/>
    </source>
</evidence>
<dbReference type="PANTHER" id="PTHR13817">
    <property type="entry name" value="TITIN"/>
    <property type="match status" value="1"/>
</dbReference>
<feature type="domain" description="Fibronectin type-III" evidence="5">
    <location>
        <begin position="408"/>
        <end position="497"/>
    </location>
</feature>
<organism evidence="6 7">
    <name type="scientific">Rugosimonospora acidiphila</name>
    <dbReference type="NCBI Taxonomy" id="556531"/>
    <lineage>
        <taxon>Bacteria</taxon>
        <taxon>Bacillati</taxon>
        <taxon>Actinomycetota</taxon>
        <taxon>Actinomycetes</taxon>
        <taxon>Micromonosporales</taxon>
        <taxon>Micromonosporaceae</taxon>
        <taxon>Rugosimonospora</taxon>
    </lineage>
</organism>
<dbReference type="SUPFAM" id="SSF49265">
    <property type="entry name" value="Fibronectin type III"/>
    <property type="match status" value="2"/>
</dbReference>
<evidence type="ECO:0000313" key="7">
    <source>
        <dbReference type="Proteomes" id="UP001501570"/>
    </source>
</evidence>
<dbReference type="InterPro" id="IPR011048">
    <property type="entry name" value="Haem_d1_sf"/>
</dbReference>